<name>A0A2H1VNY6_SPOFR</name>
<reference evidence="1" key="1">
    <citation type="submission" date="2016-07" db="EMBL/GenBank/DDBJ databases">
        <authorList>
            <person name="Bretaudeau A."/>
        </authorList>
    </citation>
    <scope>NUCLEOTIDE SEQUENCE</scope>
    <source>
        <strain evidence="1">Rice</strain>
        <tissue evidence="1">Whole body</tissue>
    </source>
</reference>
<proteinExistence type="predicted"/>
<gene>
    <name evidence="1" type="ORF">SFRICE_040220</name>
</gene>
<accession>A0A2H1VNY6</accession>
<organism evidence="1">
    <name type="scientific">Spodoptera frugiperda</name>
    <name type="common">Fall armyworm</name>
    <dbReference type="NCBI Taxonomy" id="7108"/>
    <lineage>
        <taxon>Eukaryota</taxon>
        <taxon>Metazoa</taxon>
        <taxon>Ecdysozoa</taxon>
        <taxon>Arthropoda</taxon>
        <taxon>Hexapoda</taxon>
        <taxon>Insecta</taxon>
        <taxon>Pterygota</taxon>
        <taxon>Neoptera</taxon>
        <taxon>Endopterygota</taxon>
        <taxon>Lepidoptera</taxon>
        <taxon>Glossata</taxon>
        <taxon>Ditrysia</taxon>
        <taxon>Noctuoidea</taxon>
        <taxon>Noctuidae</taxon>
        <taxon>Amphipyrinae</taxon>
        <taxon>Spodoptera</taxon>
    </lineage>
</organism>
<sequence>MEANMEHVAGRVSVMAPALRASGGPTRAGRRRRLWLTTADQPRWLASSLLLLSPQAASVLRAYAILNYTIGLTCWRCGWTTANNPAAPDRVE</sequence>
<protein>
    <submittedName>
        <fullName evidence="1">SFRICE_040220</fullName>
    </submittedName>
</protein>
<evidence type="ECO:0000313" key="1">
    <source>
        <dbReference type="EMBL" id="SOQ42507.1"/>
    </source>
</evidence>
<dbReference type="EMBL" id="ODYU01003574">
    <property type="protein sequence ID" value="SOQ42507.1"/>
    <property type="molecule type" value="Genomic_DNA"/>
</dbReference>
<dbReference type="AlphaFoldDB" id="A0A2H1VNY6"/>